<gene>
    <name evidence="1" type="ORF">METZ01_LOCUS93559</name>
</gene>
<name>A0A381VK28_9ZZZZ</name>
<dbReference type="EMBL" id="UINC01009060">
    <property type="protein sequence ID" value="SVA40705.1"/>
    <property type="molecule type" value="Genomic_DNA"/>
</dbReference>
<sequence>VDAFISKEIDLAWNGPLSYVKIKRRLDEPCQVIAMRDVDRNFVTEFITRPDSDIITLEDLIGKRFAFGSRGSVQTGLLAHYFLKRSGINPKSDLASFTFYDERNVSLVSDEVDVIERVASGEYDAGAVSSQTLETIGRQRGEQQESTRVFWSSPGYSHCCFTAQSDMSIRLREEIKRAFTSIDSSEPIGKAVLEAEGCS</sequence>
<dbReference type="SUPFAM" id="SSF53850">
    <property type="entry name" value="Periplasmic binding protein-like II"/>
    <property type="match status" value="1"/>
</dbReference>
<feature type="non-terminal residue" evidence="1">
    <location>
        <position position="199"/>
    </location>
</feature>
<dbReference type="PANTHER" id="PTHR35841">
    <property type="entry name" value="PHOSPHONATES-BINDING PERIPLASMIC PROTEIN"/>
    <property type="match status" value="1"/>
</dbReference>
<dbReference type="AlphaFoldDB" id="A0A381VK28"/>
<dbReference type="Gene3D" id="3.40.190.10">
    <property type="entry name" value="Periplasmic binding protein-like II"/>
    <property type="match status" value="1"/>
</dbReference>
<organism evidence="1">
    <name type="scientific">marine metagenome</name>
    <dbReference type="NCBI Taxonomy" id="408172"/>
    <lineage>
        <taxon>unclassified sequences</taxon>
        <taxon>metagenomes</taxon>
        <taxon>ecological metagenomes</taxon>
    </lineage>
</organism>
<proteinExistence type="predicted"/>
<dbReference type="PANTHER" id="PTHR35841:SF1">
    <property type="entry name" value="PHOSPHONATES-BINDING PERIPLASMIC PROTEIN"/>
    <property type="match status" value="1"/>
</dbReference>
<accession>A0A381VK28</accession>
<dbReference type="Pfam" id="PF12974">
    <property type="entry name" value="Phosphonate-bd"/>
    <property type="match status" value="1"/>
</dbReference>
<feature type="non-terminal residue" evidence="1">
    <location>
        <position position="1"/>
    </location>
</feature>
<reference evidence="1" key="1">
    <citation type="submission" date="2018-05" db="EMBL/GenBank/DDBJ databases">
        <authorList>
            <person name="Lanie J.A."/>
            <person name="Ng W.-L."/>
            <person name="Kazmierczak K.M."/>
            <person name="Andrzejewski T.M."/>
            <person name="Davidsen T.M."/>
            <person name="Wayne K.J."/>
            <person name="Tettelin H."/>
            <person name="Glass J.I."/>
            <person name="Rusch D."/>
            <person name="Podicherti R."/>
            <person name="Tsui H.-C.T."/>
            <person name="Winkler M.E."/>
        </authorList>
    </citation>
    <scope>NUCLEOTIDE SEQUENCE</scope>
</reference>
<evidence type="ECO:0000313" key="1">
    <source>
        <dbReference type="EMBL" id="SVA40705.1"/>
    </source>
</evidence>
<protein>
    <recommendedName>
        <fullName evidence="2">SsuA/THI5-like domain-containing protein</fullName>
    </recommendedName>
</protein>
<evidence type="ECO:0008006" key="2">
    <source>
        <dbReference type="Google" id="ProtNLM"/>
    </source>
</evidence>